<dbReference type="InterPro" id="IPR036366">
    <property type="entry name" value="PGBDSf"/>
</dbReference>
<evidence type="ECO:0000256" key="1">
    <source>
        <dbReference type="ARBA" id="ARBA00004752"/>
    </source>
</evidence>
<dbReference type="InterPro" id="IPR045380">
    <property type="entry name" value="LD_TPept_scaffold_dom"/>
</dbReference>
<sequence length="530" mass="61370">MIARVYIAGLFFLLSGCAKDPHTVKNLPVAKAQEMVKIHPNNSPFTIDSTYLESSAKNIREFYKDKKYKALWTDEKDRKTLLLSIASVEQDGLQPNDYNYDTLTAFEKNKDLNKKQSAAYDVLLTQSFYKLALHLFKGKISAASLYPDWALQQKKLDIGPLLDEALKNHTVDKIMDRCRPPHKTYEGLRKCLAYLNSMPDDSLLQPVNIKESIKENDSLDQVVLVRKRLAYWRDLEQSDTLSPVYETKAIEAVKKFQERHGILPDGVVGKKTAEALNITRQQRIEQVVVNLERWRWFAYDFGEKAILINIPDYRLALIENNDTIATHKVVVGRPDRPTPILDSKINYLVVNPTWTVPPTILEKDLTPKATDDVSYFTNNNLRIFDKDSNEVLPEDWKPEMAKNYRYVQGSGNSNALGNIKFNYNNRFSVYLHDTNHREMFGRSYRALSSGCVRVHKPLDLAEKILTKENSDWNMDKINEMIAAGETEKIYLKKTNNVHQLYWTAWMDKNGLQFRNDIYNLDKLLYDKLRN</sequence>
<feature type="domain" description="L,D-TPase catalytic" evidence="8">
    <location>
        <begin position="304"/>
        <end position="490"/>
    </location>
</feature>
<keyword evidence="4 7" id="KW-0133">Cell shape</keyword>
<dbReference type="PROSITE" id="PS51257">
    <property type="entry name" value="PROKAR_LIPOPROTEIN"/>
    <property type="match status" value="1"/>
</dbReference>
<dbReference type="InterPro" id="IPR052905">
    <property type="entry name" value="LD-transpeptidase_YkuD-like"/>
</dbReference>
<dbReference type="Proteomes" id="UP000289775">
    <property type="component" value="Unassembled WGS sequence"/>
</dbReference>
<reference evidence="9 10" key="1">
    <citation type="submission" date="2014-12" db="EMBL/GenBank/DDBJ databases">
        <title>Genome sequence of Flavobacterium beibuense RSKm HC5.</title>
        <authorList>
            <person name="Kim J.F."/>
            <person name="Song J.Y."/>
            <person name="Kwak M.-J."/>
            <person name="Lee S.-W."/>
        </authorList>
    </citation>
    <scope>NUCLEOTIDE SEQUENCE [LARGE SCALE GENOMIC DNA]</scope>
    <source>
        <strain evidence="9 10">RSKm HC5</strain>
    </source>
</reference>
<dbReference type="InterPro" id="IPR038063">
    <property type="entry name" value="Transpep_catalytic_dom"/>
</dbReference>
<comment type="pathway">
    <text evidence="1 7">Cell wall biogenesis; peptidoglycan biosynthesis.</text>
</comment>
<name>A0A444W638_9FLAO</name>
<dbReference type="PANTHER" id="PTHR41533">
    <property type="entry name" value="L,D-TRANSPEPTIDASE HI_1667-RELATED"/>
    <property type="match status" value="1"/>
</dbReference>
<dbReference type="GO" id="GO:0009252">
    <property type="term" value="P:peptidoglycan biosynthetic process"/>
    <property type="evidence" value="ECO:0007669"/>
    <property type="project" value="UniProtKB-UniPathway"/>
</dbReference>
<evidence type="ECO:0000259" key="8">
    <source>
        <dbReference type="PROSITE" id="PS52029"/>
    </source>
</evidence>
<dbReference type="PANTHER" id="PTHR41533:SF2">
    <property type="entry name" value="BLR7131 PROTEIN"/>
    <property type="match status" value="1"/>
</dbReference>
<organism evidence="9 10">
    <name type="scientific">Flavobacterium beibuense</name>
    <dbReference type="NCBI Taxonomy" id="657326"/>
    <lineage>
        <taxon>Bacteria</taxon>
        <taxon>Pseudomonadati</taxon>
        <taxon>Bacteroidota</taxon>
        <taxon>Flavobacteriia</taxon>
        <taxon>Flavobacteriales</taxon>
        <taxon>Flavobacteriaceae</taxon>
        <taxon>Flavobacterium</taxon>
    </lineage>
</organism>
<comment type="similarity">
    <text evidence="2">Belongs to the YkuD family.</text>
</comment>
<dbReference type="SUPFAM" id="SSF141523">
    <property type="entry name" value="L,D-transpeptidase catalytic domain-like"/>
    <property type="match status" value="1"/>
</dbReference>
<gene>
    <name evidence="9" type="ORF">NU09_3220</name>
</gene>
<evidence type="ECO:0000256" key="7">
    <source>
        <dbReference type="PROSITE-ProRule" id="PRU01373"/>
    </source>
</evidence>
<dbReference type="InterPro" id="IPR005490">
    <property type="entry name" value="LD_TPept_cat_dom"/>
</dbReference>
<keyword evidence="5 7" id="KW-0573">Peptidoglycan synthesis</keyword>
<feature type="active site" description="Nucleophile" evidence="7">
    <location>
        <position position="451"/>
    </location>
</feature>
<evidence type="ECO:0000256" key="2">
    <source>
        <dbReference type="ARBA" id="ARBA00005992"/>
    </source>
</evidence>
<dbReference type="Pfam" id="PF20142">
    <property type="entry name" value="Scaffold"/>
    <property type="match status" value="1"/>
</dbReference>
<dbReference type="Gene3D" id="1.10.101.10">
    <property type="entry name" value="PGBD-like superfamily/PGBD"/>
    <property type="match status" value="1"/>
</dbReference>
<evidence type="ECO:0000256" key="5">
    <source>
        <dbReference type="ARBA" id="ARBA00022984"/>
    </source>
</evidence>
<accession>A0A444W638</accession>
<feature type="active site" description="Proton donor/acceptor" evidence="7">
    <location>
        <position position="432"/>
    </location>
</feature>
<dbReference type="InterPro" id="IPR036365">
    <property type="entry name" value="PGBD-like_sf"/>
</dbReference>
<dbReference type="AlphaFoldDB" id="A0A444W638"/>
<dbReference type="UniPathway" id="UPA00219"/>
<dbReference type="Pfam" id="PF03734">
    <property type="entry name" value="YkuD"/>
    <property type="match status" value="1"/>
</dbReference>
<proteinExistence type="inferred from homology"/>
<keyword evidence="10" id="KW-1185">Reference proteome</keyword>
<dbReference type="GO" id="GO:0016740">
    <property type="term" value="F:transferase activity"/>
    <property type="evidence" value="ECO:0007669"/>
    <property type="project" value="UniProtKB-KW"/>
</dbReference>
<dbReference type="OrthoDB" id="9778545at2"/>
<evidence type="ECO:0000256" key="3">
    <source>
        <dbReference type="ARBA" id="ARBA00022679"/>
    </source>
</evidence>
<dbReference type="Pfam" id="PF01471">
    <property type="entry name" value="PG_binding_1"/>
    <property type="match status" value="1"/>
</dbReference>
<evidence type="ECO:0000313" key="9">
    <source>
        <dbReference type="EMBL" id="RYJ41186.1"/>
    </source>
</evidence>
<keyword evidence="3" id="KW-0808">Transferase</keyword>
<evidence type="ECO:0000313" key="10">
    <source>
        <dbReference type="Proteomes" id="UP000289775"/>
    </source>
</evidence>
<evidence type="ECO:0000256" key="6">
    <source>
        <dbReference type="ARBA" id="ARBA00023316"/>
    </source>
</evidence>
<keyword evidence="6 7" id="KW-0961">Cell wall biogenesis/degradation</keyword>
<dbReference type="GO" id="GO:0004180">
    <property type="term" value="F:carboxypeptidase activity"/>
    <property type="evidence" value="ECO:0007669"/>
    <property type="project" value="UniProtKB-ARBA"/>
</dbReference>
<dbReference type="InterPro" id="IPR002477">
    <property type="entry name" value="Peptidoglycan-bd-like"/>
</dbReference>
<dbReference type="CDD" id="cd16913">
    <property type="entry name" value="YkuD_like"/>
    <property type="match status" value="1"/>
</dbReference>
<dbReference type="SUPFAM" id="SSF47090">
    <property type="entry name" value="PGBD-like"/>
    <property type="match status" value="1"/>
</dbReference>
<comment type="caution">
    <text evidence="9">The sequence shown here is derived from an EMBL/GenBank/DDBJ whole genome shotgun (WGS) entry which is preliminary data.</text>
</comment>
<dbReference type="PROSITE" id="PS52029">
    <property type="entry name" value="LD_TPASE"/>
    <property type="match status" value="1"/>
</dbReference>
<dbReference type="Gene3D" id="2.40.440.10">
    <property type="entry name" value="L,D-transpeptidase catalytic domain-like"/>
    <property type="match status" value="1"/>
</dbReference>
<dbReference type="GO" id="GO:0071555">
    <property type="term" value="P:cell wall organization"/>
    <property type="evidence" value="ECO:0007669"/>
    <property type="project" value="UniProtKB-UniRule"/>
</dbReference>
<evidence type="ECO:0000256" key="4">
    <source>
        <dbReference type="ARBA" id="ARBA00022960"/>
    </source>
</evidence>
<protein>
    <submittedName>
        <fullName evidence="9">Peptidoglycan binding domain-containing protein</fullName>
    </submittedName>
</protein>
<dbReference type="EMBL" id="JUIW01000012">
    <property type="protein sequence ID" value="RYJ41186.1"/>
    <property type="molecule type" value="Genomic_DNA"/>
</dbReference>
<dbReference type="GO" id="GO:0008360">
    <property type="term" value="P:regulation of cell shape"/>
    <property type="evidence" value="ECO:0007669"/>
    <property type="project" value="UniProtKB-UniRule"/>
</dbReference>